<proteinExistence type="predicted"/>
<dbReference type="PANTHER" id="PTHR34606">
    <property type="entry name" value="BON DOMAIN-CONTAINING PROTEIN"/>
    <property type="match status" value="1"/>
</dbReference>
<protein>
    <submittedName>
        <fullName evidence="2">Transport-associated protein</fullName>
    </submittedName>
</protein>
<dbReference type="PROSITE" id="PS50914">
    <property type="entry name" value="BON"/>
    <property type="match status" value="2"/>
</dbReference>
<comment type="caution">
    <text evidence="2">The sequence shown here is derived from an EMBL/GenBank/DDBJ whole genome shotgun (WGS) entry which is preliminary data.</text>
</comment>
<dbReference type="AlphaFoldDB" id="A4BPM3"/>
<dbReference type="Proteomes" id="UP000003374">
    <property type="component" value="Unassembled WGS sequence"/>
</dbReference>
<gene>
    <name evidence="2" type="ORF">NB231_12329</name>
</gene>
<dbReference type="STRING" id="314278.NB231_12329"/>
<accession>A4BPM3</accession>
<name>A4BPM3_9GAMM</name>
<dbReference type="HOGENOM" id="CLU_082070_1_0_6"/>
<evidence type="ECO:0000313" key="3">
    <source>
        <dbReference type="Proteomes" id="UP000003374"/>
    </source>
</evidence>
<dbReference type="EMBL" id="AAOF01000003">
    <property type="protein sequence ID" value="EAR22524.1"/>
    <property type="molecule type" value="Genomic_DNA"/>
</dbReference>
<feature type="domain" description="BON" evidence="1">
    <location>
        <begin position="163"/>
        <end position="231"/>
    </location>
</feature>
<dbReference type="eggNOG" id="COG2823">
    <property type="taxonomic scope" value="Bacteria"/>
</dbReference>
<feature type="domain" description="BON" evidence="1">
    <location>
        <begin position="2"/>
        <end position="71"/>
    </location>
</feature>
<sequence>MSGDSIENQIRAALKQDPAINVQRYPIHVQQSDAVRLEGTVADIEAKRRAIQIAHRIAGNAGIDDRLRLEVARSRPNDELRQAVAHALMQEPGFIELQVLETHAQPPADQDWIRVSAHEGVVMLEGVIDSLSHRRLAEVLSWWTPGTADVDNRLHVQPPERDSDEEIADTIRMVLEKEPAIDIAQIQVAVDDRVVSLRGLVHSEENRRIAGWDCWYIPGVHDVQNRIEVAG</sequence>
<organism evidence="2 3">
    <name type="scientific">Nitrococcus mobilis Nb-231</name>
    <dbReference type="NCBI Taxonomy" id="314278"/>
    <lineage>
        <taxon>Bacteria</taxon>
        <taxon>Pseudomonadati</taxon>
        <taxon>Pseudomonadota</taxon>
        <taxon>Gammaproteobacteria</taxon>
        <taxon>Chromatiales</taxon>
        <taxon>Ectothiorhodospiraceae</taxon>
        <taxon>Nitrococcus</taxon>
    </lineage>
</organism>
<dbReference type="Pfam" id="PF04972">
    <property type="entry name" value="BON"/>
    <property type="match status" value="3"/>
</dbReference>
<dbReference type="Gene3D" id="3.30.1340.30">
    <property type="match status" value="2"/>
</dbReference>
<keyword evidence="3" id="KW-1185">Reference proteome</keyword>
<evidence type="ECO:0000313" key="2">
    <source>
        <dbReference type="EMBL" id="EAR22524.1"/>
    </source>
</evidence>
<dbReference type="InterPro" id="IPR007055">
    <property type="entry name" value="BON_dom"/>
</dbReference>
<dbReference type="PANTHER" id="PTHR34606:SF15">
    <property type="entry name" value="BON DOMAIN-CONTAINING PROTEIN"/>
    <property type="match status" value="1"/>
</dbReference>
<dbReference type="InterPro" id="IPR051686">
    <property type="entry name" value="Lipoprotein_DolP"/>
</dbReference>
<evidence type="ECO:0000259" key="1">
    <source>
        <dbReference type="PROSITE" id="PS50914"/>
    </source>
</evidence>
<dbReference type="RefSeq" id="WP_005003003.1">
    <property type="nucleotide sequence ID" value="NZ_CH672427.1"/>
</dbReference>
<reference evidence="2 3" key="1">
    <citation type="submission" date="2006-02" db="EMBL/GenBank/DDBJ databases">
        <authorList>
            <person name="Waterbury J."/>
            <person name="Ferriera S."/>
            <person name="Johnson J."/>
            <person name="Kravitz S."/>
            <person name="Halpern A."/>
            <person name="Remington K."/>
            <person name="Beeson K."/>
            <person name="Tran B."/>
            <person name="Rogers Y.-H."/>
            <person name="Friedman R."/>
            <person name="Venter J.C."/>
        </authorList>
    </citation>
    <scope>NUCLEOTIDE SEQUENCE [LARGE SCALE GENOMIC DNA]</scope>
    <source>
        <strain evidence="2 3">Nb-231</strain>
    </source>
</reference>